<comment type="function">
    <text evidence="6">Sigma factors are initiation factors that promote the attachment of RNA polymerase to specific initiation sites and are then released.</text>
</comment>
<feature type="short sequence motif" description="Polymerase core binding" evidence="6">
    <location>
        <begin position="51"/>
        <end position="64"/>
    </location>
</feature>
<evidence type="ECO:0000313" key="8">
    <source>
        <dbReference type="EMBL" id="AOQ24423.1"/>
    </source>
</evidence>
<dbReference type="AlphaFoldDB" id="A0A1D7XC02"/>
<dbReference type="NCBIfam" id="TIGR02895">
    <property type="entry name" value="spore_sigI"/>
    <property type="match status" value="1"/>
</dbReference>
<dbReference type="GO" id="GO:0005737">
    <property type="term" value="C:cytoplasm"/>
    <property type="evidence" value="ECO:0007669"/>
    <property type="project" value="UniProtKB-SubCell"/>
</dbReference>
<dbReference type="Gene3D" id="1.10.1740.10">
    <property type="match status" value="1"/>
</dbReference>
<evidence type="ECO:0000313" key="9">
    <source>
        <dbReference type="EMBL" id="OIQ08378.1"/>
    </source>
</evidence>
<reference evidence="10 13" key="3">
    <citation type="submission" date="2019-05" db="EMBL/GenBank/DDBJ databases">
        <title>Genome sequence of Moorella thermoacetica ATCC 33924.</title>
        <authorList>
            <person name="Poehlein A."/>
            <person name="Bengelsdorf F.R."/>
            <person name="Duerre P."/>
            <person name="Daniel R."/>
        </authorList>
    </citation>
    <scope>NUCLEOTIDE SEQUENCE [LARGE SCALE GENOMIC DNA]</scope>
    <source>
        <strain evidence="10 13">ATCC 33924</strain>
    </source>
</reference>
<evidence type="ECO:0000313" key="11">
    <source>
        <dbReference type="Proteomes" id="UP000094598"/>
    </source>
</evidence>
<dbReference type="NCBIfam" id="NF006174">
    <property type="entry name" value="PRK08311.2-2"/>
    <property type="match status" value="1"/>
</dbReference>
<dbReference type="InterPro" id="IPR014284">
    <property type="entry name" value="RNA_pol_sigma-70_dom"/>
</dbReference>
<dbReference type="EMBL" id="VCDX01000009">
    <property type="protein sequence ID" value="TYL11069.1"/>
    <property type="molecule type" value="Genomic_DNA"/>
</dbReference>
<dbReference type="HAMAP" id="MF_02064">
    <property type="entry name" value="Sigma70_SigI"/>
    <property type="match status" value="1"/>
</dbReference>
<keyword evidence="1 6" id="KW-0963">Cytoplasm</keyword>
<keyword evidence="13" id="KW-1185">Reference proteome</keyword>
<name>A0A1D7XC02_NEOTH</name>
<comment type="similarity">
    <text evidence="6">Belongs to the sigma-70 factor family. SigI subfamily.</text>
</comment>
<dbReference type="InterPro" id="IPR007627">
    <property type="entry name" value="RNA_pol_sigma70_r2"/>
</dbReference>
<keyword evidence="3 6" id="KW-0731">Sigma factor</keyword>
<proteinExistence type="inferred from homology"/>
<sequence>MQPGADPNHLLALARSGDAVAREELIRRYTPFILSVVSRTTGHFIRLGEDDEASIGLMAFNEAIDNYRLEGGATFLTLAETVIRRRLIDYFRREGRHRQVLSLQAMEGETAAAVDPVARDEINMVDELADRREEIERYQKELASYGITLKDLVKCSPQHRDARDRALAAARVVVANPLLRKYLLERKALPLKALEKEVETSRKTLERHRKYIIAAVVMLMGNYEYLAGYIGQDRRGGQDGRR</sequence>
<keyword evidence="4 6" id="KW-0238">DNA-binding</keyword>
<evidence type="ECO:0000256" key="2">
    <source>
        <dbReference type="ARBA" id="ARBA00023015"/>
    </source>
</evidence>
<dbReference type="PIRSF" id="PIRSF038953">
    <property type="entry name" value="SigI"/>
    <property type="match status" value="1"/>
</dbReference>
<keyword evidence="6" id="KW-0346">Stress response</keyword>
<evidence type="ECO:0000256" key="6">
    <source>
        <dbReference type="HAMAP-Rule" id="MF_02064"/>
    </source>
</evidence>
<dbReference type="SUPFAM" id="SSF88946">
    <property type="entry name" value="Sigma2 domain of RNA polymerase sigma factors"/>
    <property type="match status" value="1"/>
</dbReference>
<dbReference type="NCBIfam" id="TIGR02937">
    <property type="entry name" value="sigma70-ECF"/>
    <property type="match status" value="1"/>
</dbReference>
<organism evidence="9 12">
    <name type="scientific">Neomoorella thermoacetica</name>
    <name type="common">Clostridium thermoaceticum</name>
    <dbReference type="NCBI Taxonomy" id="1525"/>
    <lineage>
        <taxon>Bacteria</taxon>
        <taxon>Bacillati</taxon>
        <taxon>Bacillota</taxon>
        <taxon>Clostridia</taxon>
        <taxon>Neomoorellales</taxon>
        <taxon>Neomoorellaceae</taxon>
        <taxon>Neomoorella</taxon>
    </lineage>
</organism>
<evidence type="ECO:0000256" key="3">
    <source>
        <dbReference type="ARBA" id="ARBA00023082"/>
    </source>
</evidence>
<dbReference type="Proteomes" id="UP000322283">
    <property type="component" value="Unassembled WGS sequence"/>
</dbReference>
<dbReference type="OMA" id="YSAEKGN"/>
<comment type="subcellular location">
    <subcellularLocation>
        <location evidence="6">Cytoplasm</location>
    </subcellularLocation>
</comment>
<protein>
    <recommendedName>
        <fullName evidence="6">RNA polymerase sigma factor SigI</fullName>
    </recommendedName>
</protein>
<feature type="domain" description="RNA polymerase sigma-70 region 2" evidence="7">
    <location>
        <begin position="25"/>
        <end position="96"/>
    </location>
</feature>
<evidence type="ECO:0000313" key="13">
    <source>
        <dbReference type="Proteomes" id="UP000322283"/>
    </source>
</evidence>
<reference evidence="8 11" key="2">
    <citation type="submission" date="2016-08" db="EMBL/GenBank/DDBJ databases">
        <title>Moorella thermoacetica DSM 103132.</title>
        <authorList>
            <person name="Jendresen C.B."/>
            <person name="Redl S.M."/>
            <person name="Jensen T.O."/>
            <person name="Nielsen A.T."/>
        </authorList>
    </citation>
    <scope>NUCLEOTIDE SEQUENCE [LARGE SCALE GENOMIC DNA]</scope>
    <source>
        <strain evidence="8 11">DSM 103132</strain>
    </source>
</reference>
<evidence type="ECO:0000259" key="7">
    <source>
        <dbReference type="Pfam" id="PF04542"/>
    </source>
</evidence>
<evidence type="ECO:0000256" key="4">
    <source>
        <dbReference type="ARBA" id="ARBA00023125"/>
    </source>
</evidence>
<dbReference type="EMBL" id="MIHH01000011">
    <property type="protein sequence ID" value="OIQ08378.1"/>
    <property type="molecule type" value="Genomic_DNA"/>
</dbReference>
<dbReference type="Proteomes" id="UP000094598">
    <property type="component" value="Chromosome"/>
</dbReference>
<dbReference type="Pfam" id="PF04542">
    <property type="entry name" value="Sigma70_r2"/>
    <property type="match status" value="1"/>
</dbReference>
<dbReference type="EMBL" id="CP017019">
    <property type="protein sequence ID" value="AOQ24423.1"/>
    <property type="molecule type" value="Genomic_DNA"/>
</dbReference>
<reference evidence="9 12" key="1">
    <citation type="submission" date="2016-08" db="EMBL/GenBank/DDBJ databases">
        <title>Genome-based comparison of Moorella thermoacetic strains.</title>
        <authorList>
            <person name="Poehlein A."/>
            <person name="Bengelsdorf F.R."/>
            <person name="Esser C."/>
            <person name="Duerre P."/>
            <person name="Daniel R."/>
        </authorList>
    </citation>
    <scope>NUCLEOTIDE SEQUENCE [LARGE SCALE GENOMIC DNA]</scope>
    <source>
        <strain evidence="9 12">DSM 11768</strain>
    </source>
</reference>
<dbReference type="GO" id="GO:0016987">
    <property type="term" value="F:sigma factor activity"/>
    <property type="evidence" value="ECO:0007669"/>
    <property type="project" value="UniProtKB-UniRule"/>
</dbReference>
<comment type="subunit">
    <text evidence="6">Interacts with RsgI.</text>
</comment>
<dbReference type="GO" id="GO:0003677">
    <property type="term" value="F:DNA binding"/>
    <property type="evidence" value="ECO:0007669"/>
    <property type="project" value="UniProtKB-UniRule"/>
</dbReference>
<gene>
    <name evidence="9" type="primary">sigI_2</name>
    <name evidence="6" type="synonym">sigI</name>
    <name evidence="8" type="ORF">Maut_01988</name>
    <name evidence="9" type="ORF">MOOR_19210</name>
    <name evidence="10" type="ORF">MTAT_23330</name>
</gene>
<evidence type="ECO:0000313" key="10">
    <source>
        <dbReference type="EMBL" id="TYL11069.1"/>
    </source>
</evidence>
<comment type="activity regulation">
    <text evidence="6">Negatively regulated by the anti-sigma-I factor RsgI.</text>
</comment>
<keyword evidence="5 6" id="KW-0804">Transcription</keyword>
<dbReference type="GO" id="GO:0006352">
    <property type="term" value="P:DNA-templated transcription initiation"/>
    <property type="evidence" value="ECO:0007669"/>
    <property type="project" value="UniProtKB-UniRule"/>
</dbReference>
<evidence type="ECO:0000256" key="5">
    <source>
        <dbReference type="ARBA" id="ARBA00023163"/>
    </source>
</evidence>
<evidence type="ECO:0000256" key="1">
    <source>
        <dbReference type="ARBA" id="ARBA00022490"/>
    </source>
</evidence>
<feature type="DNA-binding region" description="H-T-H motif" evidence="6">
    <location>
        <begin position="191"/>
        <end position="210"/>
    </location>
</feature>
<dbReference type="KEGG" id="mtho:MOTHE_c17050"/>
<dbReference type="InterPro" id="IPR013325">
    <property type="entry name" value="RNA_pol_sigma_r2"/>
</dbReference>
<dbReference type="InterPro" id="IPR014244">
    <property type="entry name" value="RNA_pol_sigma-I"/>
</dbReference>
<dbReference type="Proteomes" id="UP000182743">
    <property type="component" value="Unassembled WGS sequence"/>
</dbReference>
<dbReference type="KEGG" id="mthz:MOTHA_c17880"/>
<dbReference type="PATRIC" id="fig|1525.10.peg.2411"/>
<accession>A0A1D7XC02</accession>
<keyword evidence="2 6" id="KW-0805">Transcription regulation</keyword>
<evidence type="ECO:0000313" key="12">
    <source>
        <dbReference type="Proteomes" id="UP000182743"/>
    </source>
</evidence>